<name>B0T634_CAUSK</name>
<dbReference type="STRING" id="366602.Caul_3488"/>
<gene>
    <name evidence="1" type="ordered locus">Caul_3488</name>
</gene>
<sequence>MAINTTGIKANSWIDLDDANLILMDIYHPDLWIKDESKPTDLGSPFQLEPDHLPHLVEAARTISALWQFPGHRTEALQTLAWPRKCVRVPGARPGANWFSETYPGLDPEQEAYARFLAFDAPGFLADTIYPADEIPDEVKEAQAILAALFVQGVTVWEDNKGDNTNVQLGSLKIDNVNAVSRIMIVKERLARWGKFIGSHMSAPGGSRA</sequence>
<reference evidence="1" key="1">
    <citation type="submission" date="2008-01" db="EMBL/GenBank/DDBJ databases">
        <title>Complete sequence of chromosome of Caulobacter sp. K31.</title>
        <authorList>
            <consortium name="US DOE Joint Genome Institute"/>
            <person name="Copeland A."/>
            <person name="Lucas S."/>
            <person name="Lapidus A."/>
            <person name="Barry K."/>
            <person name="Glavina del Rio T."/>
            <person name="Dalin E."/>
            <person name="Tice H."/>
            <person name="Pitluck S."/>
            <person name="Bruce D."/>
            <person name="Goodwin L."/>
            <person name="Thompson L.S."/>
            <person name="Brettin T."/>
            <person name="Detter J.C."/>
            <person name="Han C."/>
            <person name="Schmutz J."/>
            <person name="Larimer F."/>
            <person name="Land M."/>
            <person name="Hauser L."/>
            <person name="Kyrpides N."/>
            <person name="Kim E."/>
            <person name="Stephens C."/>
            <person name="Richardson P."/>
        </authorList>
    </citation>
    <scope>NUCLEOTIDE SEQUENCE [LARGE SCALE GENOMIC DNA]</scope>
    <source>
        <strain evidence="1">K31</strain>
    </source>
</reference>
<dbReference type="EMBL" id="CP000927">
    <property type="protein sequence ID" value="ABZ72615.1"/>
    <property type="molecule type" value="Genomic_DNA"/>
</dbReference>
<proteinExistence type="predicted"/>
<dbReference type="OrthoDB" id="7476727at2"/>
<dbReference type="AlphaFoldDB" id="B0T634"/>
<protein>
    <submittedName>
        <fullName evidence="1">Uncharacterized protein</fullName>
    </submittedName>
</protein>
<organism evidence="1">
    <name type="scientific">Caulobacter sp. (strain K31)</name>
    <dbReference type="NCBI Taxonomy" id="366602"/>
    <lineage>
        <taxon>Bacteria</taxon>
        <taxon>Pseudomonadati</taxon>
        <taxon>Pseudomonadota</taxon>
        <taxon>Alphaproteobacteria</taxon>
        <taxon>Caulobacterales</taxon>
        <taxon>Caulobacteraceae</taxon>
        <taxon>Caulobacter</taxon>
    </lineage>
</organism>
<dbReference type="KEGG" id="cak:Caul_3488"/>
<dbReference type="eggNOG" id="ENOG5033YTR">
    <property type="taxonomic scope" value="Bacteria"/>
</dbReference>
<dbReference type="HOGENOM" id="CLU_1313580_0_0_5"/>
<evidence type="ECO:0000313" key="1">
    <source>
        <dbReference type="EMBL" id="ABZ72615.1"/>
    </source>
</evidence>
<accession>B0T634</accession>